<protein>
    <recommendedName>
        <fullName evidence="4">YD repeat-containing protein</fullName>
    </recommendedName>
</protein>
<dbReference type="Proteomes" id="UP001589589">
    <property type="component" value="Unassembled WGS sequence"/>
</dbReference>
<organism evidence="2 3">
    <name type="scientific">Flavobacterium branchiarum</name>
    <dbReference type="NCBI Taxonomy" id="1114870"/>
    <lineage>
        <taxon>Bacteria</taxon>
        <taxon>Pseudomonadati</taxon>
        <taxon>Bacteroidota</taxon>
        <taxon>Flavobacteriia</taxon>
        <taxon>Flavobacteriales</taxon>
        <taxon>Flavobacteriaceae</taxon>
        <taxon>Flavobacterium</taxon>
    </lineage>
</organism>
<evidence type="ECO:0000313" key="2">
    <source>
        <dbReference type="EMBL" id="MFB9064441.1"/>
    </source>
</evidence>
<keyword evidence="1" id="KW-0732">Signal</keyword>
<gene>
    <name evidence="2" type="ORF">ACFFUQ_10445</name>
</gene>
<dbReference type="RefSeq" id="WP_290266580.1">
    <property type="nucleotide sequence ID" value="NZ_JAUFQQ010000005.1"/>
</dbReference>
<feature type="chain" id="PRO_5046004720" description="YD repeat-containing protein" evidence="1">
    <location>
        <begin position="20"/>
        <end position="271"/>
    </location>
</feature>
<accession>A0ABV5FLL8</accession>
<keyword evidence="3" id="KW-1185">Reference proteome</keyword>
<feature type="signal peptide" evidence="1">
    <location>
        <begin position="1"/>
        <end position="19"/>
    </location>
</feature>
<proteinExistence type="predicted"/>
<comment type="caution">
    <text evidence="2">The sequence shown here is derived from an EMBL/GenBank/DDBJ whole genome shotgun (WGS) entry which is preliminary data.</text>
</comment>
<dbReference type="EMBL" id="JBHMEX010000032">
    <property type="protein sequence ID" value="MFB9064441.1"/>
    <property type="molecule type" value="Genomic_DNA"/>
</dbReference>
<name>A0ABV5FLL8_9FLAO</name>
<reference evidence="2 3" key="1">
    <citation type="submission" date="2024-09" db="EMBL/GenBank/DDBJ databases">
        <authorList>
            <person name="Sun Q."/>
            <person name="Mori K."/>
        </authorList>
    </citation>
    <scope>NUCLEOTIDE SEQUENCE [LARGE SCALE GENOMIC DNA]</scope>
    <source>
        <strain evidence="2 3">CECT 7908</strain>
    </source>
</reference>
<evidence type="ECO:0000313" key="3">
    <source>
        <dbReference type="Proteomes" id="UP001589589"/>
    </source>
</evidence>
<dbReference type="PROSITE" id="PS51257">
    <property type="entry name" value="PROKAR_LIPOPROTEIN"/>
    <property type="match status" value="1"/>
</dbReference>
<evidence type="ECO:0008006" key="4">
    <source>
        <dbReference type="Google" id="ProtNLM"/>
    </source>
</evidence>
<sequence>MKKLLYLFTASLFVLSSCSSDIDDSLPELPSEDISILPKTISYEYPSDFLGTNSKSVITYDGNKIRSIVDESSKATYTYEGNIITKYEQFGFEALGKEVKRIEVLYEYEAGKLKTRIFKDGISEDRPNGYVTKTIYTHNLDGTISYIVYDINSITQVEKKEGIGKLTYKDGNLIKSEHNNITNSLFDGVSVYEYDTKMNPLKNVLGYGLLLDEVEGFGKNNIIKTTRITKGDTKPSVFITSYIYNDNGYPKRHTSLDGGGESIEYEIEYTY</sequence>
<evidence type="ECO:0000256" key="1">
    <source>
        <dbReference type="SAM" id="SignalP"/>
    </source>
</evidence>